<dbReference type="PANTHER" id="PTHR19316:SF34">
    <property type="entry name" value="NUCLEOTIDE EXCHANGE FACTOR SIL1"/>
    <property type="match status" value="1"/>
</dbReference>
<sequence>MKPYERLYHISSLLLLALLLALLSHTTRADVTTDPEICNNHGECYPRIFEATEEYKEVRPDQEIPPGLLVRINMETGKKYAKLNDNSPVTDVQTIDISNAELDSENSSPYNNSSSQPVAGPKVTFHGHLPQNHTDNHSPNKKIPLSEHERFDDYVNILKNDNIDVKELLGALEELEDLVHELEFGIKLAKGEGLELIVKLFEHDENRVKKMAAVVVGSAMQNNPKAQSLSQTHNLIAILLKFLSTERNAQVASRFLYALSSIVRGSSSASESLARHYGLSVLIDTYVSSTSDDYRAKCALFVTDLLDPNMMASDKKVYLEQGDGMKVLPETGILSEWCDVFQATLFEEGTGNARDIKFDTREKVLGGLVMIKKRFPEICEATDGLRIWLREQKTVASEQELDDYYIFIEKARKLFDFDQ</sequence>
<evidence type="ECO:0000256" key="11">
    <source>
        <dbReference type="SAM" id="SignalP"/>
    </source>
</evidence>
<dbReference type="PANTHER" id="PTHR19316">
    <property type="entry name" value="PROTEIN FOLDING REGULATOR"/>
    <property type="match status" value="1"/>
</dbReference>
<protein>
    <recommendedName>
        <fullName evidence="3">Nucleotide exchange factor SIL1</fullName>
    </recommendedName>
</protein>
<comment type="caution">
    <text evidence="12">The sequence shown here is derived from an EMBL/GenBank/DDBJ whole genome shotgun (WGS) entry which is preliminary data.</text>
</comment>
<dbReference type="AlphaFoldDB" id="A0A9N9AHT8"/>
<evidence type="ECO:0000256" key="9">
    <source>
        <dbReference type="SAM" id="Coils"/>
    </source>
</evidence>
<gene>
    <name evidence="12" type="ORF">POCULU_LOCUS3985</name>
</gene>
<evidence type="ECO:0000256" key="5">
    <source>
        <dbReference type="ARBA" id="ARBA00022729"/>
    </source>
</evidence>
<evidence type="ECO:0000256" key="6">
    <source>
        <dbReference type="ARBA" id="ARBA00022824"/>
    </source>
</evidence>
<dbReference type="InterPro" id="IPR031884">
    <property type="entry name" value="Sil1_fungi"/>
</dbReference>
<reference evidence="12" key="1">
    <citation type="submission" date="2021-06" db="EMBL/GenBank/DDBJ databases">
        <authorList>
            <person name="Kallberg Y."/>
            <person name="Tangrot J."/>
            <person name="Rosling A."/>
        </authorList>
    </citation>
    <scope>NUCLEOTIDE SEQUENCE</scope>
    <source>
        <strain evidence="12">IA702</strain>
    </source>
</reference>
<evidence type="ECO:0000256" key="2">
    <source>
        <dbReference type="ARBA" id="ARBA00011799"/>
    </source>
</evidence>
<evidence type="ECO:0000313" key="13">
    <source>
        <dbReference type="Proteomes" id="UP000789572"/>
    </source>
</evidence>
<dbReference type="OrthoDB" id="448649at2759"/>
<evidence type="ECO:0000256" key="1">
    <source>
        <dbReference type="ARBA" id="ARBA00010588"/>
    </source>
</evidence>
<keyword evidence="9" id="KW-0175">Coiled coil</keyword>
<dbReference type="InterPro" id="IPR050693">
    <property type="entry name" value="Hsp70_NEF-Inhibitors"/>
</dbReference>
<keyword evidence="7" id="KW-0653">Protein transport</keyword>
<evidence type="ECO:0000256" key="10">
    <source>
        <dbReference type="SAM" id="MobiDB-lite"/>
    </source>
</evidence>
<keyword evidence="6" id="KW-0256">Endoplasmic reticulum</keyword>
<feature type="region of interest" description="Disordered" evidence="10">
    <location>
        <begin position="101"/>
        <end position="144"/>
    </location>
</feature>
<keyword evidence="5 11" id="KW-0732">Signal</keyword>
<keyword evidence="13" id="KW-1185">Reference proteome</keyword>
<dbReference type="Gene3D" id="1.25.10.10">
    <property type="entry name" value="Leucine-rich Repeat Variant"/>
    <property type="match status" value="1"/>
</dbReference>
<feature type="coiled-coil region" evidence="9">
    <location>
        <begin position="158"/>
        <end position="192"/>
    </location>
</feature>
<accession>A0A9N9AHT8</accession>
<dbReference type="InterPro" id="IPR011989">
    <property type="entry name" value="ARM-like"/>
</dbReference>
<feature type="compositionally biased region" description="Low complexity" evidence="10">
    <location>
        <begin position="105"/>
        <end position="115"/>
    </location>
</feature>
<evidence type="ECO:0000256" key="8">
    <source>
        <dbReference type="ARBA" id="ARBA00023010"/>
    </source>
</evidence>
<organism evidence="12 13">
    <name type="scientific">Paraglomus occultum</name>
    <dbReference type="NCBI Taxonomy" id="144539"/>
    <lineage>
        <taxon>Eukaryota</taxon>
        <taxon>Fungi</taxon>
        <taxon>Fungi incertae sedis</taxon>
        <taxon>Mucoromycota</taxon>
        <taxon>Glomeromycotina</taxon>
        <taxon>Glomeromycetes</taxon>
        <taxon>Paraglomerales</taxon>
        <taxon>Paraglomeraceae</taxon>
        <taxon>Paraglomus</taxon>
    </lineage>
</organism>
<name>A0A9N9AHT8_9GLOM</name>
<dbReference type="GO" id="GO:0000774">
    <property type="term" value="F:adenyl-nucleotide exchange factor activity"/>
    <property type="evidence" value="ECO:0007669"/>
    <property type="project" value="InterPro"/>
</dbReference>
<dbReference type="GO" id="GO:0005783">
    <property type="term" value="C:endoplasmic reticulum"/>
    <property type="evidence" value="ECO:0007669"/>
    <property type="project" value="InterPro"/>
</dbReference>
<dbReference type="EMBL" id="CAJVPJ010000482">
    <property type="protein sequence ID" value="CAG8529447.1"/>
    <property type="molecule type" value="Genomic_DNA"/>
</dbReference>
<dbReference type="Proteomes" id="UP000789572">
    <property type="component" value="Unassembled WGS sequence"/>
</dbReference>
<feature type="compositionally biased region" description="Basic and acidic residues" evidence="10">
    <location>
        <begin position="134"/>
        <end position="144"/>
    </location>
</feature>
<proteinExistence type="inferred from homology"/>
<feature type="chain" id="PRO_5040214479" description="Nucleotide exchange factor SIL1" evidence="11">
    <location>
        <begin position="30"/>
        <end position="419"/>
    </location>
</feature>
<keyword evidence="4" id="KW-0813">Transport</keyword>
<dbReference type="GO" id="GO:0015031">
    <property type="term" value="P:protein transport"/>
    <property type="evidence" value="ECO:0007669"/>
    <property type="project" value="UniProtKB-KW"/>
</dbReference>
<dbReference type="InterPro" id="IPR016024">
    <property type="entry name" value="ARM-type_fold"/>
</dbReference>
<comment type="similarity">
    <text evidence="1">Belongs to the SIL1 family.</text>
</comment>
<evidence type="ECO:0000256" key="4">
    <source>
        <dbReference type="ARBA" id="ARBA00022448"/>
    </source>
</evidence>
<feature type="signal peptide" evidence="11">
    <location>
        <begin position="1"/>
        <end position="29"/>
    </location>
</feature>
<dbReference type="Pfam" id="PF16782">
    <property type="entry name" value="SIL1"/>
    <property type="match status" value="1"/>
</dbReference>
<dbReference type="SUPFAM" id="SSF48371">
    <property type="entry name" value="ARM repeat"/>
    <property type="match status" value="1"/>
</dbReference>
<evidence type="ECO:0000313" key="12">
    <source>
        <dbReference type="EMBL" id="CAG8529447.1"/>
    </source>
</evidence>
<comment type="subunit">
    <text evidence="2">Interacts with KAR2.</text>
</comment>
<keyword evidence="8" id="KW-0811">Translocation</keyword>
<evidence type="ECO:0000256" key="3">
    <source>
        <dbReference type="ARBA" id="ARBA00015352"/>
    </source>
</evidence>
<evidence type="ECO:0000256" key="7">
    <source>
        <dbReference type="ARBA" id="ARBA00022927"/>
    </source>
</evidence>